<dbReference type="EMBL" id="PQXO01000249">
    <property type="protein sequence ID" value="TGO87119.1"/>
    <property type="molecule type" value="Genomic_DNA"/>
</dbReference>
<dbReference type="Proteomes" id="UP000297280">
    <property type="component" value="Unassembled WGS sequence"/>
</dbReference>
<evidence type="ECO:0000256" key="1">
    <source>
        <dbReference type="SAM" id="MobiDB-lite"/>
    </source>
</evidence>
<organism evidence="2 3">
    <name type="scientific">Botrytis porri</name>
    <dbReference type="NCBI Taxonomy" id="87229"/>
    <lineage>
        <taxon>Eukaryota</taxon>
        <taxon>Fungi</taxon>
        <taxon>Dikarya</taxon>
        <taxon>Ascomycota</taxon>
        <taxon>Pezizomycotina</taxon>
        <taxon>Leotiomycetes</taxon>
        <taxon>Helotiales</taxon>
        <taxon>Sclerotiniaceae</taxon>
        <taxon>Botrytis</taxon>
    </lineage>
</organism>
<accession>A0A4Z1KT82</accession>
<sequence length="97" mass="11323">MELIRNVVEVYADQVFKGDTYEEFMGAIVDQLLIVHDKDAALRDGKLIALRMEGEDNMKKQTDADTERSEQLKDGRKSDEKVKDLLEEVEKKFWEDE</sequence>
<dbReference type="AlphaFoldDB" id="A0A4Z1KT82"/>
<reference evidence="2 3" key="1">
    <citation type="submission" date="2017-12" db="EMBL/GenBank/DDBJ databases">
        <title>Comparative genomics of Botrytis spp.</title>
        <authorList>
            <person name="Valero-Jimenez C.A."/>
            <person name="Tapia P."/>
            <person name="Veloso J."/>
            <person name="Silva-Moreno E."/>
            <person name="Staats M."/>
            <person name="Valdes J.H."/>
            <person name="Van Kan J.A.L."/>
        </authorList>
    </citation>
    <scope>NUCLEOTIDE SEQUENCE [LARGE SCALE GENOMIC DNA]</scope>
    <source>
        <strain evidence="2 3">MUCL3349</strain>
    </source>
</reference>
<evidence type="ECO:0000313" key="3">
    <source>
        <dbReference type="Proteomes" id="UP000297280"/>
    </source>
</evidence>
<evidence type="ECO:0000313" key="2">
    <source>
        <dbReference type="EMBL" id="TGO87119.1"/>
    </source>
</evidence>
<keyword evidence="3" id="KW-1185">Reference proteome</keyword>
<name>A0A4Z1KT82_9HELO</name>
<comment type="caution">
    <text evidence="2">The sequence shown here is derived from an EMBL/GenBank/DDBJ whole genome shotgun (WGS) entry which is preliminary data.</text>
</comment>
<feature type="region of interest" description="Disordered" evidence="1">
    <location>
        <begin position="54"/>
        <end position="79"/>
    </location>
</feature>
<protein>
    <submittedName>
        <fullName evidence="2">Uncharacterized protein</fullName>
    </submittedName>
</protein>
<gene>
    <name evidence="2" type="ORF">BPOR_0249g00090</name>
</gene>
<proteinExistence type="predicted"/>